<keyword evidence="3" id="KW-0788">Thiol protease</keyword>
<keyword evidence="1" id="KW-0645">Protease</keyword>
<dbReference type="NCBIfam" id="TIGR01076">
    <property type="entry name" value="sortase_fam"/>
    <property type="match status" value="1"/>
</dbReference>
<dbReference type="PATRIC" id="fig|1423739.3.peg.2115"/>
<dbReference type="Proteomes" id="UP000052013">
    <property type="component" value="Unassembled WGS sequence"/>
</dbReference>
<evidence type="ECO:0000256" key="4">
    <source>
        <dbReference type="PIRSR" id="PIRSR605754-1"/>
    </source>
</evidence>
<dbReference type="Gene3D" id="2.40.260.10">
    <property type="entry name" value="Sortase"/>
    <property type="match status" value="1"/>
</dbReference>
<evidence type="ECO:0000256" key="2">
    <source>
        <dbReference type="ARBA" id="ARBA00022801"/>
    </source>
</evidence>
<sequence>MRLKLPIYDGLNNENLLKGAGTMRANEQMGGGNYALAGHHMADPQILFSPLARVQRGQRVYLTNNKCVYVYQVQSKKVISKYQVGYLKAMPHKRNLTLMTCLTASIGESKRILVKGNFVYQTKFSHRWFDLFR</sequence>
<accession>A0A0R1S4K8</accession>
<feature type="active site" description="Proton donor/acceptor" evidence="4">
    <location>
        <position position="39"/>
    </location>
</feature>
<evidence type="ECO:0000256" key="3">
    <source>
        <dbReference type="ARBA" id="ARBA00022807"/>
    </source>
</evidence>
<reference evidence="5 6" key="1">
    <citation type="journal article" date="2015" name="Genome Announc.">
        <title>Expanding the biotechnology potential of lactobacilli through comparative genomics of 213 strains and associated genera.</title>
        <authorList>
            <person name="Sun Z."/>
            <person name="Harris H.M."/>
            <person name="McCann A."/>
            <person name="Guo C."/>
            <person name="Argimon S."/>
            <person name="Zhang W."/>
            <person name="Yang X."/>
            <person name="Jeffery I.B."/>
            <person name="Cooney J.C."/>
            <person name="Kagawa T.F."/>
            <person name="Liu W."/>
            <person name="Song Y."/>
            <person name="Salvetti E."/>
            <person name="Wrobel A."/>
            <person name="Rasinkangas P."/>
            <person name="Parkhill J."/>
            <person name="Rea M.C."/>
            <person name="O'Sullivan O."/>
            <person name="Ritari J."/>
            <person name="Douillard F.P."/>
            <person name="Paul Ross R."/>
            <person name="Yang R."/>
            <person name="Briner A.E."/>
            <person name="Felis G.E."/>
            <person name="de Vos W.M."/>
            <person name="Barrangou R."/>
            <person name="Klaenhammer T.R."/>
            <person name="Caufield P.W."/>
            <person name="Cui Y."/>
            <person name="Zhang H."/>
            <person name="O'Toole P.W."/>
        </authorList>
    </citation>
    <scope>NUCLEOTIDE SEQUENCE [LARGE SCALE GENOMIC DNA]</scope>
    <source>
        <strain evidence="5 6">DSM 14421</strain>
    </source>
</reference>
<dbReference type="InterPro" id="IPR023365">
    <property type="entry name" value="Sortase_dom-sf"/>
</dbReference>
<dbReference type="CDD" id="cd06165">
    <property type="entry name" value="Sortase_A"/>
    <property type="match status" value="1"/>
</dbReference>
<dbReference type="InterPro" id="IPR005754">
    <property type="entry name" value="Sortase"/>
</dbReference>
<dbReference type="Pfam" id="PF04203">
    <property type="entry name" value="Sortase"/>
    <property type="match status" value="1"/>
</dbReference>
<name>A0A0R1S4K8_9LACO</name>
<protein>
    <recommendedName>
        <fullName evidence="7">Sortase</fullName>
    </recommendedName>
</protein>
<dbReference type="GO" id="GO:0008234">
    <property type="term" value="F:cysteine-type peptidase activity"/>
    <property type="evidence" value="ECO:0007669"/>
    <property type="project" value="UniProtKB-KW"/>
</dbReference>
<dbReference type="SUPFAM" id="SSF63817">
    <property type="entry name" value="Sortase"/>
    <property type="match status" value="1"/>
</dbReference>
<dbReference type="STRING" id="1423739.FC85_GL002029"/>
<keyword evidence="2" id="KW-0378">Hydrolase</keyword>
<evidence type="ECO:0000313" key="6">
    <source>
        <dbReference type="Proteomes" id="UP000052013"/>
    </source>
</evidence>
<feature type="active site" description="Acyl-thioester intermediate" evidence="4">
    <location>
        <position position="101"/>
    </location>
</feature>
<gene>
    <name evidence="5" type="ORF">FC85_GL002029</name>
</gene>
<organism evidence="5 6">
    <name type="scientific">Lentilactobacillus diolivorans DSM 14421</name>
    <dbReference type="NCBI Taxonomy" id="1423739"/>
    <lineage>
        <taxon>Bacteria</taxon>
        <taxon>Bacillati</taxon>
        <taxon>Bacillota</taxon>
        <taxon>Bacilli</taxon>
        <taxon>Lactobacillales</taxon>
        <taxon>Lactobacillaceae</taxon>
        <taxon>Lentilactobacillus</taxon>
    </lineage>
</organism>
<dbReference type="GO" id="GO:0006508">
    <property type="term" value="P:proteolysis"/>
    <property type="evidence" value="ECO:0007669"/>
    <property type="project" value="UniProtKB-KW"/>
</dbReference>
<evidence type="ECO:0000313" key="5">
    <source>
        <dbReference type="EMBL" id="KRL62516.1"/>
    </source>
</evidence>
<evidence type="ECO:0008006" key="7">
    <source>
        <dbReference type="Google" id="ProtNLM"/>
    </source>
</evidence>
<evidence type="ECO:0000256" key="1">
    <source>
        <dbReference type="ARBA" id="ARBA00022670"/>
    </source>
</evidence>
<dbReference type="EMBL" id="AZEY01000108">
    <property type="protein sequence ID" value="KRL62516.1"/>
    <property type="molecule type" value="Genomic_DNA"/>
</dbReference>
<proteinExistence type="predicted"/>
<comment type="caution">
    <text evidence="5">The sequence shown here is derived from an EMBL/GenBank/DDBJ whole genome shotgun (WGS) entry which is preliminary data.</text>
</comment>
<dbReference type="AlphaFoldDB" id="A0A0R1S4K8"/>
<dbReference type="InterPro" id="IPR042007">
    <property type="entry name" value="Sortase_A"/>
</dbReference>